<reference evidence="1 2" key="1">
    <citation type="journal article" date="2023" name="Microb. Genom.">
        <title>Mesoterricola silvestris gen. nov., sp. nov., Mesoterricola sediminis sp. nov., Geothrix oryzae sp. nov., Geothrix edaphica sp. nov., Geothrix rubra sp. nov., and Geothrix limicola sp. nov., six novel members of Acidobacteriota isolated from soils.</title>
        <authorList>
            <person name="Weisberg A.J."/>
            <person name="Pearce E."/>
            <person name="Kramer C.G."/>
            <person name="Chang J.H."/>
            <person name="Clarke C.R."/>
        </authorList>
    </citation>
    <scope>NUCLEOTIDE SEQUENCE [LARGE SCALE GENOMIC DNA]</scope>
    <source>
        <strain evidence="1 2">NE20-4-1</strain>
    </source>
</reference>
<organism evidence="1 2">
    <name type="scientific">Streptomyces caniscabiei</name>
    <dbReference type="NCBI Taxonomy" id="2746961"/>
    <lineage>
        <taxon>Bacteria</taxon>
        <taxon>Bacillati</taxon>
        <taxon>Actinomycetota</taxon>
        <taxon>Actinomycetes</taxon>
        <taxon>Kitasatosporales</taxon>
        <taxon>Streptomycetaceae</taxon>
        <taxon>Streptomyces</taxon>
    </lineage>
</organism>
<dbReference type="RefSeq" id="WP_193382628.1">
    <property type="nucleotide sequence ID" value="NZ_JABXWF010000011.1"/>
</dbReference>
<evidence type="ECO:0000313" key="2">
    <source>
        <dbReference type="Proteomes" id="UP001282474"/>
    </source>
</evidence>
<dbReference type="EMBL" id="JARAWJ010000014">
    <property type="protein sequence ID" value="MDX3039402.1"/>
    <property type="molecule type" value="Genomic_DNA"/>
</dbReference>
<protein>
    <submittedName>
        <fullName evidence="1">Uncharacterized protein</fullName>
    </submittedName>
</protein>
<comment type="caution">
    <text evidence="1">The sequence shown here is derived from an EMBL/GenBank/DDBJ whole genome shotgun (WGS) entry which is preliminary data.</text>
</comment>
<keyword evidence="2" id="KW-1185">Reference proteome</keyword>
<accession>A0ABU4MSA5</accession>
<dbReference type="Proteomes" id="UP001282474">
    <property type="component" value="Unassembled WGS sequence"/>
</dbReference>
<sequence>MGYTTTFDGQVAVEPPLNPAEIAYLRDFADSRRHLRPEGPYSTRDYGFSELGGNAYNTTPEGQPSRWCQWVPTANGTGIKWDGVEKFYEATKWMQYLIDHFLKPDAHAKGQPGFEQFTFDHTVSGLIKAQGEEPGDTWELVVIDNEAVGDSPR</sequence>
<evidence type="ECO:0000313" key="1">
    <source>
        <dbReference type="EMBL" id="MDX3039402.1"/>
    </source>
</evidence>
<gene>
    <name evidence="1" type="ORF">PV383_19790</name>
</gene>
<proteinExistence type="predicted"/>
<name>A0ABU4MSA5_9ACTN</name>